<evidence type="ECO:0000259" key="6">
    <source>
        <dbReference type="Pfam" id="PF01555"/>
    </source>
</evidence>
<dbReference type="InterPro" id="IPR002941">
    <property type="entry name" value="DNA_methylase_N4/N6"/>
</dbReference>
<evidence type="ECO:0000313" key="8">
    <source>
        <dbReference type="Proteomes" id="UP000219331"/>
    </source>
</evidence>
<comment type="catalytic activity">
    <reaction evidence="4">
        <text>a 2'-deoxyadenosine in DNA + S-adenosyl-L-methionine = an N(6)-methyl-2'-deoxyadenosine in DNA + S-adenosyl-L-homocysteine + H(+)</text>
        <dbReference type="Rhea" id="RHEA:15197"/>
        <dbReference type="Rhea" id="RHEA-COMP:12418"/>
        <dbReference type="Rhea" id="RHEA-COMP:12419"/>
        <dbReference type="ChEBI" id="CHEBI:15378"/>
        <dbReference type="ChEBI" id="CHEBI:57856"/>
        <dbReference type="ChEBI" id="CHEBI:59789"/>
        <dbReference type="ChEBI" id="CHEBI:90615"/>
        <dbReference type="ChEBI" id="CHEBI:90616"/>
        <dbReference type="EC" id="2.1.1.72"/>
    </reaction>
</comment>
<feature type="domain" description="DNA methylase N-4/N-6" evidence="6">
    <location>
        <begin position="23"/>
        <end position="227"/>
    </location>
</feature>
<dbReference type="PROSITE" id="PS00092">
    <property type="entry name" value="N6_MTASE"/>
    <property type="match status" value="1"/>
</dbReference>
<dbReference type="OrthoDB" id="7806498at2"/>
<keyword evidence="2 7" id="KW-0489">Methyltransferase</keyword>
<gene>
    <name evidence="7" type="ORF">SAMN05421512_11812</name>
</gene>
<dbReference type="PRINTS" id="PR00508">
    <property type="entry name" value="S21N4MTFRASE"/>
</dbReference>
<dbReference type="GO" id="GO:0032259">
    <property type="term" value="P:methylation"/>
    <property type="evidence" value="ECO:0007669"/>
    <property type="project" value="UniProtKB-KW"/>
</dbReference>
<dbReference type="InterPro" id="IPR002052">
    <property type="entry name" value="DNA_methylase_N6_adenine_CS"/>
</dbReference>
<organism evidence="7 8">
    <name type="scientific">Stappia indica</name>
    <dbReference type="NCBI Taxonomy" id="538381"/>
    <lineage>
        <taxon>Bacteria</taxon>
        <taxon>Pseudomonadati</taxon>
        <taxon>Pseudomonadota</taxon>
        <taxon>Alphaproteobacteria</taxon>
        <taxon>Hyphomicrobiales</taxon>
        <taxon>Stappiaceae</taxon>
        <taxon>Stappia</taxon>
    </lineage>
</organism>
<dbReference type="EC" id="2.1.1.-" evidence="5"/>
<evidence type="ECO:0000256" key="3">
    <source>
        <dbReference type="ARBA" id="ARBA00022679"/>
    </source>
</evidence>
<evidence type="ECO:0000256" key="1">
    <source>
        <dbReference type="ARBA" id="ARBA00006594"/>
    </source>
</evidence>
<proteinExistence type="inferred from homology"/>
<dbReference type="GO" id="GO:0003677">
    <property type="term" value="F:DNA binding"/>
    <property type="evidence" value="ECO:0007669"/>
    <property type="project" value="InterPro"/>
</dbReference>
<name>A0A285TTL6_9HYPH</name>
<sequence>MLWQMHNVDALSWLSEQTSAEFDALATDPPYSSGGLHTKDRVKDSANNKYLNTPALYPEFAGENRDQYSYLHWSVLWLTEAHRLLRPGSPVLLFSDWRQLPTMTTALQAAGFVWRGVVAWDKTEANRPQKGRFRQQSEFVIWGSKGPWHDKDGPTHPGVFRFAVNAGGRKLHTTGKPLPLMEALVKVCPSGTVLDPFAGSGTTGVAAVRSGRRFVGCEREEAYYKIACERLSMAL</sequence>
<reference evidence="7 8" key="1">
    <citation type="submission" date="2017-08" db="EMBL/GenBank/DDBJ databases">
        <authorList>
            <person name="de Groot N.N."/>
        </authorList>
    </citation>
    <scope>NUCLEOTIDE SEQUENCE [LARGE SCALE GENOMIC DNA]</scope>
    <source>
        <strain evidence="7 8">USBA 352</strain>
    </source>
</reference>
<evidence type="ECO:0000256" key="4">
    <source>
        <dbReference type="ARBA" id="ARBA00047942"/>
    </source>
</evidence>
<evidence type="ECO:0000256" key="5">
    <source>
        <dbReference type="RuleBase" id="RU362026"/>
    </source>
</evidence>
<dbReference type="InterPro" id="IPR029063">
    <property type="entry name" value="SAM-dependent_MTases_sf"/>
</dbReference>
<keyword evidence="3 7" id="KW-0808">Transferase</keyword>
<dbReference type="GO" id="GO:0009007">
    <property type="term" value="F:site-specific DNA-methyltransferase (adenine-specific) activity"/>
    <property type="evidence" value="ECO:0007669"/>
    <property type="project" value="UniProtKB-EC"/>
</dbReference>
<dbReference type="InterPro" id="IPR001091">
    <property type="entry name" value="RM_Methyltransferase"/>
</dbReference>
<dbReference type="AlphaFoldDB" id="A0A285TTL6"/>
<dbReference type="SUPFAM" id="SSF53335">
    <property type="entry name" value="S-adenosyl-L-methionine-dependent methyltransferases"/>
    <property type="match status" value="1"/>
</dbReference>
<dbReference type="Proteomes" id="UP000219331">
    <property type="component" value="Unassembled WGS sequence"/>
</dbReference>
<dbReference type="GO" id="GO:0008170">
    <property type="term" value="F:N-methyltransferase activity"/>
    <property type="evidence" value="ECO:0007669"/>
    <property type="project" value="InterPro"/>
</dbReference>
<accession>A0A285TTL6</accession>
<dbReference type="Gene3D" id="3.40.50.150">
    <property type="entry name" value="Vaccinia Virus protein VP39"/>
    <property type="match status" value="1"/>
</dbReference>
<keyword evidence="8" id="KW-1185">Reference proteome</keyword>
<comment type="similarity">
    <text evidence="1 5">Belongs to the N(4)/N(6)-methyltransferase family.</text>
</comment>
<dbReference type="PANTHER" id="PTHR13370">
    <property type="entry name" value="RNA METHYLASE-RELATED"/>
    <property type="match status" value="1"/>
</dbReference>
<dbReference type="GO" id="GO:0005737">
    <property type="term" value="C:cytoplasm"/>
    <property type="evidence" value="ECO:0007669"/>
    <property type="project" value="TreeGrafter"/>
</dbReference>
<evidence type="ECO:0000256" key="2">
    <source>
        <dbReference type="ARBA" id="ARBA00022603"/>
    </source>
</evidence>
<dbReference type="EMBL" id="OBML01000018">
    <property type="protein sequence ID" value="SOC27389.1"/>
    <property type="molecule type" value="Genomic_DNA"/>
</dbReference>
<dbReference type="Pfam" id="PF01555">
    <property type="entry name" value="N6_N4_Mtase"/>
    <property type="match status" value="1"/>
</dbReference>
<protein>
    <recommendedName>
        <fullName evidence="5">Methyltransferase</fullName>
        <ecNumber evidence="5">2.1.1.-</ecNumber>
    </recommendedName>
</protein>
<dbReference type="PANTHER" id="PTHR13370:SF3">
    <property type="entry name" value="TRNA (GUANINE(10)-N2)-METHYLTRANSFERASE HOMOLOG"/>
    <property type="match status" value="1"/>
</dbReference>
<evidence type="ECO:0000313" key="7">
    <source>
        <dbReference type="EMBL" id="SOC27389.1"/>
    </source>
</evidence>